<evidence type="ECO:0000256" key="4">
    <source>
        <dbReference type="ARBA" id="ARBA00022598"/>
    </source>
</evidence>
<dbReference type="InterPro" id="IPR036754">
    <property type="entry name" value="YbaK/aa-tRNA-synt-asso_dom_sf"/>
</dbReference>
<evidence type="ECO:0000256" key="1">
    <source>
        <dbReference type="ARBA" id="ARBA00004496"/>
    </source>
</evidence>
<protein>
    <recommendedName>
        <fullName evidence="12">Proline--tRNA ligase</fullName>
        <ecNumber evidence="12">6.1.1.15</ecNumber>
    </recommendedName>
    <alternativeName>
        <fullName evidence="12">Prolyl-tRNA synthetase</fullName>
        <shortName evidence="12">ProRS</shortName>
    </alternativeName>
</protein>
<dbReference type="GO" id="GO:0004827">
    <property type="term" value="F:proline-tRNA ligase activity"/>
    <property type="evidence" value="ECO:0007669"/>
    <property type="project" value="UniProtKB-UniRule"/>
</dbReference>
<dbReference type="InterPro" id="IPR044140">
    <property type="entry name" value="ProRS_anticodon_short"/>
</dbReference>
<dbReference type="InterPro" id="IPR007214">
    <property type="entry name" value="YbaK/aa-tRNA-synth-assoc-dom"/>
</dbReference>
<dbReference type="Pfam" id="PF03129">
    <property type="entry name" value="HGTP_anticodon"/>
    <property type="match status" value="1"/>
</dbReference>
<proteinExistence type="inferred from homology"/>
<keyword evidence="7 12" id="KW-0648">Protein biosynthesis</keyword>
<evidence type="ECO:0000256" key="5">
    <source>
        <dbReference type="ARBA" id="ARBA00022741"/>
    </source>
</evidence>
<keyword evidence="6 12" id="KW-0067">ATP-binding</keyword>
<dbReference type="Pfam" id="PF00587">
    <property type="entry name" value="tRNA-synt_2b"/>
    <property type="match status" value="1"/>
</dbReference>
<comment type="subcellular location">
    <subcellularLocation>
        <location evidence="1 12">Cytoplasm</location>
    </subcellularLocation>
</comment>
<dbReference type="SUPFAM" id="SSF52954">
    <property type="entry name" value="Class II aaRS ABD-related"/>
    <property type="match status" value="1"/>
</dbReference>
<sequence>MRWSKYLIPTLKEEPTEAEVVSHKLMLRAGMIRKLSSGIYNFLPLGYRVIKKIENIVREEMNRAGAIELLMPAIQPAELWQESGRWEQYGKELLRIKDRNNRDFCFGPTHEEVITDLVRKEVKSYRQLPLNLYQIQTKFRDEIRPRFGVMRAREFSMKDAYSFDADNEGAEKTYRKMHEAYSRIFERCGLRFRAVEAETGTIGGSFSHEFMVLADTGEEIIASCDKCSYAANIERAEVGEEEGKRQKAKGKSEESGVKSTEDEKLETRNLKLETLKIVETPGLKSVEEVAGFLKCEKSNLVKTLIYVADSKPVAVLVKGDCEVNDFKLKKILNCKEINLASDEMVKKATKSPKGFAGPVGLSGIRIIADRSVKGMANFVTGANSPDKHYINVNLGRDFNIDTFYDLRNTRENDPCPRCHGKLIFTRGIEVGHIFKLGTKYSESLKAIFLDSEGKECLMIMGCYGIGVSRTMAAAIEQNHDTDGIIWPLPIAPFKVIILPLNMNHKETVEVSEKIYNEFLEKGVDVLIDDRDDRPGVKFKDSDLIGIPIRVTVGEKVLKEGKLEIRDRRSKEVRKISKDNILQEVLKIIST</sequence>
<evidence type="ECO:0000256" key="3">
    <source>
        <dbReference type="ARBA" id="ARBA00022490"/>
    </source>
</evidence>
<dbReference type="GO" id="GO:0005829">
    <property type="term" value="C:cytosol"/>
    <property type="evidence" value="ECO:0007669"/>
    <property type="project" value="TreeGrafter"/>
</dbReference>
<dbReference type="CDD" id="cd04334">
    <property type="entry name" value="ProRS-INS"/>
    <property type="match status" value="1"/>
</dbReference>
<dbReference type="InterPro" id="IPR050062">
    <property type="entry name" value="Pro-tRNA_synthetase"/>
</dbReference>
<gene>
    <name evidence="12" type="primary">proS</name>
    <name evidence="15" type="ORF">A3G31_07625</name>
</gene>
<dbReference type="FunFam" id="3.40.50.800:FF:000011">
    <property type="entry name" value="Proline--tRNA ligase"/>
    <property type="match status" value="1"/>
</dbReference>
<feature type="domain" description="Aminoacyl-transfer RNA synthetases class-II family profile" evidence="14">
    <location>
        <begin position="33"/>
        <end position="487"/>
    </location>
</feature>
<feature type="region of interest" description="Disordered" evidence="13">
    <location>
        <begin position="240"/>
        <end position="263"/>
    </location>
</feature>
<dbReference type="PANTHER" id="PTHR42753:SF2">
    <property type="entry name" value="PROLINE--TRNA LIGASE"/>
    <property type="match status" value="1"/>
</dbReference>
<dbReference type="SUPFAM" id="SSF55681">
    <property type="entry name" value="Class II aaRS and biotin synthetases"/>
    <property type="match status" value="1"/>
</dbReference>
<dbReference type="FunFam" id="3.30.930.10:FF:000012">
    <property type="entry name" value="Proline--tRNA ligase"/>
    <property type="match status" value="1"/>
</dbReference>
<dbReference type="PIRSF" id="PIRSF001535">
    <property type="entry name" value="ProRS_1"/>
    <property type="match status" value="1"/>
</dbReference>
<dbReference type="GO" id="GO:0005524">
    <property type="term" value="F:ATP binding"/>
    <property type="evidence" value="ECO:0007669"/>
    <property type="project" value="UniProtKB-UniRule"/>
</dbReference>
<dbReference type="InterPro" id="IPR002316">
    <property type="entry name" value="Pro-tRNA-ligase_IIa"/>
</dbReference>
<dbReference type="InterPro" id="IPR002314">
    <property type="entry name" value="aa-tRNA-synt_IIb"/>
</dbReference>
<dbReference type="EC" id="6.1.1.15" evidence="12"/>
<evidence type="ECO:0000256" key="2">
    <source>
        <dbReference type="ARBA" id="ARBA00011738"/>
    </source>
</evidence>
<dbReference type="PROSITE" id="PS50862">
    <property type="entry name" value="AA_TRNA_LIGASE_II"/>
    <property type="match status" value="1"/>
</dbReference>
<dbReference type="FunFam" id="3.30.930.10:FF:000065">
    <property type="entry name" value="Proline--tRNA ligase"/>
    <property type="match status" value="1"/>
</dbReference>
<evidence type="ECO:0000256" key="13">
    <source>
        <dbReference type="SAM" id="MobiDB-lite"/>
    </source>
</evidence>
<organism evidence="15 16">
    <name type="scientific">Candidatus Schekmanbacteria bacterium RIFCSPLOWO2_12_FULL_38_15</name>
    <dbReference type="NCBI Taxonomy" id="1817883"/>
    <lineage>
        <taxon>Bacteria</taxon>
        <taxon>Candidatus Schekmaniibacteriota</taxon>
    </lineage>
</organism>
<dbReference type="NCBIfam" id="NF006625">
    <property type="entry name" value="PRK09194.1"/>
    <property type="match status" value="1"/>
</dbReference>
<comment type="catalytic activity">
    <reaction evidence="9 12">
        <text>tRNA(Pro) + L-proline + ATP = L-prolyl-tRNA(Pro) + AMP + diphosphate</text>
        <dbReference type="Rhea" id="RHEA:14305"/>
        <dbReference type="Rhea" id="RHEA-COMP:9700"/>
        <dbReference type="Rhea" id="RHEA-COMP:9702"/>
        <dbReference type="ChEBI" id="CHEBI:30616"/>
        <dbReference type="ChEBI" id="CHEBI:33019"/>
        <dbReference type="ChEBI" id="CHEBI:60039"/>
        <dbReference type="ChEBI" id="CHEBI:78442"/>
        <dbReference type="ChEBI" id="CHEBI:78532"/>
        <dbReference type="ChEBI" id="CHEBI:456215"/>
        <dbReference type="EC" id="6.1.1.15"/>
    </reaction>
</comment>
<evidence type="ECO:0000256" key="12">
    <source>
        <dbReference type="HAMAP-Rule" id="MF_01569"/>
    </source>
</evidence>
<dbReference type="Gene3D" id="3.90.960.10">
    <property type="entry name" value="YbaK/aminoacyl-tRNA synthetase-associated domain"/>
    <property type="match status" value="1"/>
</dbReference>
<comment type="domain">
    <text evidence="12">Consists of three domains: the N-terminal catalytic domain, the editing domain and the C-terminal anticodon-binding domain.</text>
</comment>
<comment type="function">
    <text evidence="10 12">Catalyzes the attachment of proline to tRNA(Pro) in a two-step reaction: proline is first activated by ATP to form Pro-AMP and then transferred to the acceptor end of tRNA(Pro). As ProRS can inadvertently accommodate and process non-cognate amino acids such as alanine and cysteine, to avoid such errors it has two additional distinct editing activities against alanine. One activity is designated as 'pretransfer' editing and involves the tRNA(Pro)-independent hydrolysis of activated Ala-AMP. The other activity is designated 'posttransfer' editing and involves deacylation of mischarged Ala-tRNA(Pro). The misacylated Cys-tRNA(Pro) is not edited by ProRS.</text>
</comment>
<dbReference type="EMBL" id="MGDI01000025">
    <property type="protein sequence ID" value="OGL53364.1"/>
    <property type="molecule type" value="Genomic_DNA"/>
</dbReference>
<name>A0A1F7SJG7_9BACT</name>
<keyword evidence="8 12" id="KW-0030">Aminoacyl-tRNA synthetase</keyword>
<evidence type="ECO:0000256" key="8">
    <source>
        <dbReference type="ARBA" id="ARBA00023146"/>
    </source>
</evidence>
<dbReference type="InterPro" id="IPR023717">
    <property type="entry name" value="Pro-tRNA-Synthase_IIa_type1"/>
</dbReference>
<comment type="subunit">
    <text evidence="2 12">Homodimer.</text>
</comment>
<keyword evidence="5 12" id="KW-0547">Nucleotide-binding</keyword>
<dbReference type="InterPro" id="IPR033730">
    <property type="entry name" value="ProRS_core_prok"/>
</dbReference>
<evidence type="ECO:0000256" key="6">
    <source>
        <dbReference type="ARBA" id="ARBA00022840"/>
    </source>
</evidence>
<accession>A0A1F7SJG7</accession>
<dbReference type="InterPro" id="IPR004154">
    <property type="entry name" value="Anticodon-bd"/>
</dbReference>
<reference evidence="15 16" key="1">
    <citation type="journal article" date="2016" name="Nat. Commun.">
        <title>Thousands of microbial genomes shed light on interconnected biogeochemical processes in an aquifer system.</title>
        <authorList>
            <person name="Anantharaman K."/>
            <person name="Brown C.T."/>
            <person name="Hug L.A."/>
            <person name="Sharon I."/>
            <person name="Castelle C.J."/>
            <person name="Probst A.J."/>
            <person name="Thomas B.C."/>
            <person name="Singh A."/>
            <person name="Wilkins M.J."/>
            <person name="Karaoz U."/>
            <person name="Brodie E.L."/>
            <person name="Williams K.H."/>
            <person name="Hubbard S.S."/>
            <person name="Banfield J.F."/>
        </authorList>
    </citation>
    <scope>NUCLEOTIDE SEQUENCE [LARGE SCALE GENOMIC DNA]</scope>
</reference>
<dbReference type="CDD" id="cd00779">
    <property type="entry name" value="ProRS_core_prok"/>
    <property type="match status" value="1"/>
</dbReference>
<comment type="caution">
    <text evidence="15">The sequence shown here is derived from an EMBL/GenBank/DDBJ whole genome shotgun (WGS) entry which is preliminary data.</text>
</comment>
<dbReference type="GO" id="GO:0006433">
    <property type="term" value="P:prolyl-tRNA aminoacylation"/>
    <property type="evidence" value="ECO:0007669"/>
    <property type="project" value="UniProtKB-UniRule"/>
</dbReference>
<comment type="similarity">
    <text evidence="11 12">Belongs to the class-II aminoacyl-tRNA synthetase family. ProS type 1 subfamily.</text>
</comment>
<dbReference type="InterPro" id="IPR004500">
    <property type="entry name" value="Pro-tRNA-synth_IIa_bac-type"/>
</dbReference>
<dbReference type="PRINTS" id="PR01046">
    <property type="entry name" value="TRNASYNTHPRO"/>
</dbReference>
<dbReference type="GO" id="GO:0002161">
    <property type="term" value="F:aminoacyl-tRNA deacylase activity"/>
    <property type="evidence" value="ECO:0007669"/>
    <property type="project" value="InterPro"/>
</dbReference>
<evidence type="ECO:0000256" key="11">
    <source>
        <dbReference type="ARBA" id="ARBA00060755"/>
    </source>
</evidence>
<dbReference type="Gene3D" id="3.30.930.10">
    <property type="entry name" value="Bira Bifunctional Protein, Domain 2"/>
    <property type="match status" value="2"/>
</dbReference>
<dbReference type="STRING" id="1817883.A3G31_07625"/>
<dbReference type="CDD" id="cd00861">
    <property type="entry name" value="ProRS_anticodon_short"/>
    <property type="match status" value="1"/>
</dbReference>
<dbReference type="SUPFAM" id="SSF55826">
    <property type="entry name" value="YbaK/ProRS associated domain"/>
    <property type="match status" value="1"/>
</dbReference>
<keyword evidence="4 12" id="KW-0436">Ligase</keyword>
<dbReference type="PANTHER" id="PTHR42753">
    <property type="entry name" value="MITOCHONDRIAL RIBOSOME PROTEIN L39/PROLYL-TRNA LIGASE FAMILY MEMBER"/>
    <property type="match status" value="1"/>
</dbReference>
<keyword evidence="3 12" id="KW-0963">Cytoplasm</keyword>
<evidence type="ECO:0000313" key="15">
    <source>
        <dbReference type="EMBL" id="OGL53364.1"/>
    </source>
</evidence>
<evidence type="ECO:0000256" key="10">
    <source>
        <dbReference type="ARBA" id="ARBA00053664"/>
    </source>
</evidence>
<dbReference type="InterPro" id="IPR006195">
    <property type="entry name" value="aa-tRNA-synth_II"/>
</dbReference>
<evidence type="ECO:0000256" key="7">
    <source>
        <dbReference type="ARBA" id="ARBA00022917"/>
    </source>
</evidence>
<dbReference type="InterPro" id="IPR036621">
    <property type="entry name" value="Anticodon-bd_dom_sf"/>
</dbReference>
<dbReference type="HAMAP" id="MF_01569">
    <property type="entry name" value="Pro_tRNA_synth_type1"/>
    <property type="match status" value="1"/>
</dbReference>
<dbReference type="NCBIfam" id="TIGR00409">
    <property type="entry name" value="proS_fam_II"/>
    <property type="match status" value="2"/>
</dbReference>
<dbReference type="Proteomes" id="UP000178082">
    <property type="component" value="Unassembled WGS sequence"/>
</dbReference>
<evidence type="ECO:0000313" key="16">
    <source>
        <dbReference type="Proteomes" id="UP000178082"/>
    </source>
</evidence>
<evidence type="ECO:0000256" key="9">
    <source>
        <dbReference type="ARBA" id="ARBA00047671"/>
    </source>
</evidence>
<dbReference type="AlphaFoldDB" id="A0A1F7SJG7"/>
<dbReference type="Gene3D" id="3.40.50.800">
    <property type="entry name" value="Anticodon-binding domain"/>
    <property type="match status" value="1"/>
</dbReference>
<evidence type="ECO:0000259" key="14">
    <source>
        <dbReference type="PROSITE" id="PS50862"/>
    </source>
</evidence>
<dbReference type="Pfam" id="PF04073">
    <property type="entry name" value="tRNA_edit"/>
    <property type="match status" value="1"/>
</dbReference>
<dbReference type="InterPro" id="IPR045864">
    <property type="entry name" value="aa-tRNA-synth_II/BPL/LPL"/>
</dbReference>